<gene>
    <name evidence="1" type="ORF">SDC9_107343</name>
</gene>
<reference evidence="1" key="1">
    <citation type="submission" date="2019-08" db="EMBL/GenBank/DDBJ databases">
        <authorList>
            <person name="Kucharzyk K."/>
            <person name="Murdoch R.W."/>
            <person name="Higgins S."/>
            <person name="Loffler F."/>
        </authorList>
    </citation>
    <scope>NUCLEOTIDE SEQUENCE</scope>
</reference>
<sequence>MGVAAGGFHFKDAVAYFEDRNIKCTATEVKDEDLFIFLFIQTVGQGRSGRFIDDTQNFQPGNAAGIFCGLALTVIKVGRHGDDCLGNGFAQERFSIGFQLGQDHGRDLLR</sequence>
<dbReference type="InterPro" id="IPR019651">
    <property type="entry name" value="Glutamate_DH_NAD-spec"/>
</dbReference>
<dbReference type="EMBL" id="VSSQ01017830">
    <property type="protein sequence ID" value="MPM60492.1"/>
    <property type="molecule type" value="Genomic_DNA"/>
</dbReference>
<comment type="caution">
    <text evidence="1">The sequence shown here is derived from an EMBL/GenBank/DDBJ whole genome shotgun (WGS) entry which is preliminary data.</text>
</comment>
<dbReference type="Pfam" id="PF10712">
    <property type="entry name" value="NAD-GH"/>
    <property type="match status" value="1"/>
</dbReference>
<dbReference type="AlphaFoldDB" id="A0A645B4Z0"/>
<name>A0A645B4Z0_9ZZZZ</name>
<evidence type="ECO:0000313" key="1">
    <source>
        <dbReference type="EMBL" id="MPM60492.1"/>
    </source>
</evidence>
<protein>
    <submittedName>
        <fullName evidence="1">Uncharacterized protein</fullName>
    </submittedName>
</protein>
<proteinExistence type="predicted"/>
<organism evidence="1">
    <name type="scientific">bioreactor metagenome</name>
    <dbReference type="NCBI Taxonomy" id="1076179"/>
    <lineage>
        <taxon>unclassified sequences</taxon>
        <taxon>metagenomes</taxon>
        <taxon>ecological metagenomes</taxon>
    </lineage>
</organism>
<accession>A0A645B4Z0</accession>